<comment type="caution">
    <text evidence="6">The sequence shown here is derived from an EMBL/GenBank/DDBJ whole genome shotgun (WGS) entry which is preliminary data.</text>
</comment>
<sequence>MYQDLQNPPKPSTASDVGRHQFKLHEESQYDQIRRKWSQHCISLKPQNPSYLLTANSSSEEIESELVIGWAQAKIKTEQQVTCILMQKYYKSLTWSSYDLPRVFEERGVHDAEKLPGFHYRDDALRLWKIIKEYITDILKDTELQAWIRDLHDNGYPTREGENDHGFPSSVTSLEQLTYLLTMVIFTCSQCQHAAVKLLSDGCIRFPATFSQPHAKTTS</sequence>
<feature type="region of interest" description="Disordered" evidence="4">
    <location>
        <begin position="1"/>
        <end position="20"/>
    </location>
</feature>
<keyword evidence="1" id="KW-0479">Metal-binding</keyword>
<dbReference type="GO" id="GO:0016702">
    <property type="term" value="F:oxidoreductase activity, acting on single donors with incorporation of molecular oxygen, incorporation of two atoms of oxygen"/>
    <property type="evidence" value="ECO:0007669"/>
    <property type="project" value="InterPro"/>
</dbReference>
<gene>
    <name evidence="6" type="primary">ALOX12B_1</name>
    <name evidence="6" type="ORF">OS493_006672</name>
</gene>
<organism evidence="6 7">
    <name type="scientific">Desmophyllum pertusum</name>
    <dbReference type="NCBI Taxonomy" id="174260"/>
    <lineage>
        <taxon>Eukaryota</taxon>
        <taxon>Metazoa</taxon>
        <taxon>Cnidaria</taxon>
        <taxon>Anthozoa</taxon>
        <taxon>Hexacorallia</taxon>
        <taxon>Scleractinia</taxon>
        <taxon>Caryophylliina</taxon>
        <taxon>Caryophylliidae</taxon>
        <taxon>Desmophyllum</taxon>
    </lineage>
</organism>
<dbReference type="EMBL" id="MU825875">
    <property type="protein sequence ID" value="KAJ7386666.1"/>
    <property type="molecule type" value="Genomic_DNA"/>
</dbReference>
<proteinExistence type="predicted"/>
<name>A0A9X0D4Y6_9CNID</name>
<evidence type="ECO:0000256" key="1">
    <source>
        <dbReference type="ARBA" id="ARBA00022723"/>
    </source>
</evidence>
<evidence type="ECO:0000259" key="5">
    <source>
        <dbReference type="PROSITE" id="PS51393"/>
    </source>
</evidence>
<keyword evidence="2" id="KW-0223">Dioxygenase</keyword>
<dbReference type="InterPro" id="IPR036226">
    <property type="entry name" value="LipOase_C_sf"/>
</dbReference>
<evidence type="ECO:0000256" key="2">
    <source>
        <dbReference type="ARBA" id="ARBA00022964"/>
    </source>
</evidence>
<dbReference type="Gene3D" id="1.20.245.10">
    <property type="entry name" value="Lipoxygenase-1, Domain 5"/>
    <property type="match status" value="1"/>
</dbReference>
<dbReference type="InterPro" id="IPR000907">
    <property type="entry name" value="LipOase"/>
</dbReference>
<dbReference type="GO" id="GO:0034440">
    <property type="term" value="P:lipid oxidation"/>
    <property type="evidence" value="ECO:0007669"/>
    <property type="project" value="InterPro"/>
</dbReference>
<reference evidence="6" key="1">
    <citation type="submission" date="2023-01" db="EMBL/GenBank/DDBJ databases">
        <title>Genome assembly of the deep-sea coral Lophelia pertusa.</title>
        <authorList>
            <person name="Herrera S."/>
            <person name="Cordes E."/>
        </authorList>
    </citation>
    <scope>NUCLEOTIDE SEQUENCE</scope>
    <source>
        <strain evidence="6">USNM1676648</strain>
        <tissue evidence="6">Polyp</tissue>
    </source>
</reference>
<dbReference type="AlphaFoldDB" id="A0A9X0D4Y6"/>
<dbReference type="SUPFAM" id="SSF48484">
    <property type="entry name" value="Lipoxigenase"/>
    <property type="match status" value="1"/>
</dbReference>
<protein>
    <submittedName>
        <fullName evidence="6">Arachidonate 5-lipoxygenase</fullName>
    </submittedName>
</protein>
<feature type="domain" description="Lipoxygenase" evidence="5">
    <location>
        <begin position="84"/>
        <end position="196"/>
    </location>
</feature>
<keyword evidence="7" id="KW-1185">Reference proteome</keyword>
<dbReference type="OrthoDB" id="407298at2759"/>
<dbReference type="PANTHER" id="PTHR11771">
    <property type="entry name" value="LIPOXYGENASE"/>
    <property type="match status" value="1"/>
</dbReference>
<dbReference type="GO" id="GO:0046872">
    <property type="term" value="F:metal ion binding"/>
    <property type="evidence" value="ECO:0007669"/>
    <property type="project" value="UniProtKB-KW"/>
</dbReference>
<evidence type="ECO:0000313" key="7">
    <source>
        <dbReference type="Proteomes" id="UP001163046"/>
    </source>
</evidence>
<accession>A0A9X0D4Y6</accession>
<evidence type="ECO:0000313" key="6">
    <source>
        <dbReference type="EMBL" id="KAJ7386666.1"/>
    </source>
</evidence>
<evidence type="ECO:0000256" key="4">
    <source>
        <dbReference type="SAM" id="MobiDB-lite"/>
    </source>
</evidence>
<dbReference type="Proteomes" id="UP001163046">
    <property type="component" value="Unassembled WGS sequence"/>
</dbReference>
<keyword evidence="3" id="KW-0560">Oxidoreductase</keyword>
<dbReference type="InterPro" id="IPR013819">
    <property type="entry name" value="LipOase_C"/>
</dbReference>
<dbReference type="PROSITE" id="PS51393">
    <property type="entry name" value="LIPOXYGENASE_3"/>
    <property type="match status" value="1"/>
</dbReference>
<evidence type="ECO:0000256" key="3">
    <source>
        <dbReference type="ARBA" id="ARBA00023002"/>
    </source>
</evidence>